<evidence type="ECO:0000313" key="2">
    <source>
        <dbReference type="Proteomes" id="UP000838756"/>
    </source>
</evidence>
<dbReference type="EMBL" id="CAKXAJ010024895">
    <property type="protein sequence ID" value="CAH2232387.1"/>
    <property type="molecule type" value="Genomic_DNA"/>
</dbReference>
<reference evidence="1" key="1">
    <citation type="submission" date="2022-03" db="EMBL/GenBank/DDBJ databases">
        <authorList>
            <person name="Lindestad O."/>
        </authorList>
    </citation>
    <scope>NUCLEOTIDE SEQUENCE</scope>
</reference>
<dbReference type="Proteomes" id="UP000838756">
    <property type="component" value="Unassembled WGS sequence"/>
</dbReference>
<proteinExistence type="predicted"/>
<name>A0A8S4R6U7_9NEOP</name>
<evidence type="ECO:0000313" key="1">
    <source>
        <dbReference type="EMBL" id="CAH2232387.1"/>
    </source>
</evidence>
<accession>A0A8S4R6U7</accession>
<organism evidence="1 2">
    <name type="scientific">Pararge aegeria aegeria</name>
    <dbReference type="NCBI Taxonomy" id="348720"/>
    <lineage>
        <taxon>Eukaryota</taxon>
        <taxon>Metazoa</taxon>
        <taxon>Ecdysozoa</taxon>
        <taxon>Arthropoda</taxon>
        <taxon>Hexapoda</taxon>
        <taxon>Insecta</taxon>
        <taxon>Pterygota</taxon>
        <taxon>Neoptera</taxon>
        <taxon>Endopterygota</taxon>
        <taxon>Lepidoptera</taxon>
        <taxon>Glossata</taxon>
        <taxon>Ditrysia</taxon>
        <taxon>Papilionoidea</taxon>
        <taxon>Nymphalidae</taxon>
        <taxon>Satyrinae</taxon>
        <taxon>Satyrini</taxon>
        <taxon>Parargina</taxon>
        <taxon>Pararge</taxon>
    </lineage>
</organism>
<gene>
    <name evidence="1" type="primary">jg15325</name>
    <name evidence="1" type="ORF">PAEG_LOCUS10655</name>
</gene>
<sequence>MERAMLRVSPSYVKKYLAVIRRRTRVTDIAQRVAVKLEWARQTARRTAGCWGSKGGNPAPVSAALVDLQSGGQTTSNE</sequence>
<comment type="caution">
    <text evidence="1">The sequence shown here is derived from an EMBL/GenBank/DDBJ whole genome shotgun (WGS) entry which is preliminary data.</text>
</comment>
<dbReference type="OrthoDB" id="407509at2759"/>
<keyword evidence="2" id="KW-1185">Reference proteome</keyword>
<dbReference type="AlphaFoldDB" id="A0A8S4R6U7"/>
<protein>
    <submittedName>
        <fullName evidence="1">Jg15325 protein</fullName>
    </submittedName>
</protein>